<reference evidence="20 21" key="1">
    <citation type="submission" date="2013-01" db="EMBL/GenBank/DDBJ databases">
        <title>The Genome Sequence of Clostridium clostridioforme 90A8.</title>
        <authorList>
            <consortium name="The Broad Institute Genome Sequencing Platform"/>
            <person name="Earl A."/>
            <person name="Ward D."/>
            <person name="Feldgarden M."/>
            <person name="Gevers D."/>
            <person name="Courvalin P."/>
            <person name="Lambert T."/>
            <person name="Walker B."/>
            <person name="Young S.K."/>
            <person name="Zeng Q."/>
            <person name="Gargeya S."/>
            <person name="Fitzgerald M."/>
            <person name="Haas B."/>
            <person name="Abouelleil A."/>
            <person name="Alvarado L."/>
            <person name="Arachchi H.M."/>
            <person name="Berlin A.M."/>
            <person name="Chapman S.B."/>
            <person name="Dewar J."/>
            <person name="Goldberg J."/>
            <person name="Griggs A."/>
            <person name="Gujja S."/>
            <person name="Hansen M."/>
            <person name="Howarth C."/>
            <person name="Imamovic A."/>
            <person name="Larimer J."/>
            <person name="McCowan C."/>
            <person name="Murphy C."/>
            <person name="Neiman D."/>
            <person name="Pearson M."/>
            <person name="Priest M."/>
            <person name="Roberts A."/>
            <person name="Saif S."/>
            <person name="Shea T."/>
            <person name="Sisk P."/>
            <person name="Sykes S."/>
            <person name="Wortman J."/>
            <person name="Nusbaum C."/>
            <person name="Birren B."/>
        </authorList>
    </citation>
    <scope>NUCLEOTIDE SEQUENCE [LARGE SCALE GENOMIC DNA]</scope>
    <source>
        <strain evidence="20 21">90A8</strain>
    </source>
</reference>
<keyword evidence="10" id="KW-0418">Kinase</keyword>
<dbReference type="Pfam" id="PF17200">
    <property type="entry name" value="sCache_2"/>
    <property type="match status" value="1"/>
</dbReference>
<keyword evidence="7" id="KW-0808">Transferase</keyword>
<comment type="catalytic activity">
    <reaction evidence="1">
        <text>ATP + protein L-histidine = ADP + protein N-phospho-L-histidine.</text>
        <dbReference type="EC" id="2.7.13.3"/>
    </reaction>
</comment>
<dbReference type="PANTHER" id="PTHR43065">
    <property type="entry name" value="SENSOR HISTIDINE KINASE"/>
    <property type="match status" value="1"/>
</dbReference>
<evidence type="ECO:0000259" key="19">
    <source>
        <dbReference type="PROSITE" id="PS50110"/>
    </source>
</evidence>
<dbReference type="RefSeq" id="WP_002584526.1">
    <property type="nucleotide sequence ID" value="NZ_KB850985.1"/>
</dbReference>
<feature type="transmembrane region" description="Helical" evidence="17">
    <location>
        <begin position="294"/>
        <end position="316"/>
    </location>
</feature>
<dbReference type="InterPro" id="IPR003594">
    <property type="entry name" value="HATPase_dom"/>
</dbReference>
<feature type="domain" description="Response regulatory" evidence="19">
    <location>
        <begin position="610"/>
        <end position="724"/>
    </location>
</feature>
<dbReference type="PRINTS" id="PR00344">
    <property type="entry name" value="BCTRLSENSOR"/>
</dbReference>
<dbReference type="SUPFAM" id="SSF47384">
    <property type="entry name" value="Homodimeric domain of signal transducing histidine kinase"/>
    <property type="match status" value="1"/>
</dbReference>
<evidence type="ECO:0000256" key="14">
    <source>
        <dbReference type="ARBA" id="ARBA00023136"/>
    </source>
</evidence>
<dbReference type="InterPro" id="IPR004358">
    <property type="entry name" value="Sig_transdc_His_kin-like_C"/>
</dbReference>
<evidence type="ECO:0000256" key="11">
    <source>
        <dbReference type="ARBA" id="ARBA00022840"/>
    </source>
</evidence>
<keyword evidence="11" id="KW-0067">ATP-binding</keyword>
<name>A0A0E2H4J0_9FIRM</name>
<protein>
    <recommendedName>
        <fullName evidence="4">Stage 0 sporulation protein A homolog</fullName>
        <ecNumber evidence="3">2.7.13.3</ecNumber>
    </recommendedName>
</protein>
<comment type="caution">
    <text evidence="20">The sequence shown here is derived from an EMBL/GenBank/DDBJ whole genome shotgun (WGS) entry which is preliminary data.</text>
</comment>
<dbReference type="GO" id="GO:0005524">
    <property type="term" value="F:ATP binding"/>
    <property type="evidence" value="ECO:0007669"/>
    <property type="project" value="UniProtKB-KW"/>
</dbReference>
<dbReference type="GO" id="GO:0005886">
    <property type="term" value="C:plasma membrane"/>
    <property type="evidence" value="ECO:0007669"/>
    <property type="project" value="UniProtKB-SubCell"/>
</dbReference>
<dbReference type="InterPro" id="IPR011006">
    <property type="entry name" value="CheY-like_superfamily"/>
</dbReference>
<keyword evidence="12 17" id="KW-1133">Transmembrane helix</keyword>
<feature type="modified residue" description="4-aspartylphosphate" evidence="16">
    <location>
        <position position="659"/>
    </location>
</feature>
<dbReference type="HOGENOM" id="CLU_000445_114_21_9"/>
<keyword evidence="14 17" id="KW-0472">Membrane</keyword>
<dbReference type="Pfam" id="PF02518">
    <property type="entry name" value="HATPase_c"/>
    <property type="match status" value="1"/>
</dbReference>
<evidence type="ECO:0000256" key="13">
    <source>
        <dbReference type="ARBA" id="ARBA00023012"/>
    </source>
</evidence>
<sequence>MKEKKKDRQRNGYLAAAAGLLCAVLLALTFAGVSVWNEYKQSIIDNQKQQMLLTAQSLADNLQVLIEEYKADLEALDGMALRRTEGDGEPDWTVFQEYARAHHAFVYDIMLENGDGEVVRSMKGHKITTIYSVSAVDSTMKLYQASLDNGEIYLILKKKTGHNNSMSLVIDGQAYYQSMISGIRLGTNGYVVVKDSRGTILMHPDREQWGIDVIYGRRRLYPDKDLASLENMIDKQNQGQEGVSEYYSYWWTEPGAPRVKKISAYSPAPMGQDFLVVSAVIDYDDIYIPIAEGFLKLVMVFSGIMGAVLLMVAYMFRLVLQRKKDTEQIAYLTELNRLLEEMHQSEEAIAHQQRLQIMGTMTGGIAHEFNNLLTPIMGYAELLMADLDEECEGYDSASEIYEASVKAKEIIQQISSLSRKNMETAYKNMGAERMMKRALKMVRSVCPSNVHLETDLDFRGKCILGNETQLNQVILNICVNSIHAIGREDGRILVRGRTAKKGELECGCPVPVSGTWDEYVRIDIEDNGCGMSQDVLKQIFDPFFTTKKGGKGTGLGLALVEQIVTSHRGYIYAQSQPGNGSVFHLYLPVNEQTEPDGEETGTEAREPGLRLLIADDNPKVLGLLEKNFHRLKIPVVTAMGFEEAGKLLKPRTFDAVVADQYMEGGSAVDFCMSIQGQYPGLIKIVMADKVDKELAEARQRGIIDGYIDKPVSDTSILKALRNCGREMEA</sequence>
<dbReference type="CDD" id="cd12912">
    <property type="entry name" value="PDC2_MCP_like"/>
    <property type="match status" value="1"/>
</dbReference>
<evidence type="ECO:0000313" key="20">
    <source>
        <dbReference type="EMBL" id="ENZ09277.1"/>
    </source>
</evidence>
<comment type="function">
    <text evidence="15">May play the central regulatory role in sporulation. It may be an element of the effector pathway responsible for the activation of sporulation genes in response to nutritional stress. Spo0A may act in concert with spo0H (a sigma factor) to control the expression of some genes that are critical to the sporulation process.</text>
</comment>
<dbReference type="GeneID" id="57962898"/>
<evidence type="ECO:0000256" key="1">
    <source>
        <dbReference type="ARBA" id="ARBA00000085"/>
    </source>
</evidence>
<evidence type="ECO:0000256" key="3">
    <source>
        <dbReference type="ARBA" id="ARBA00012438"/>
    </source>
</evidence>
<dbReference type="PATRIC" id="fig|999408.3.peg.4819"/>
<dbReference type="GO" id="GO:0000155">
    <property type="term" value="F:phosphorelay sensor kinase activity"/>
    <property type="evidence" value="ECO:0007669"/>
    <property type="project" value="InterPro"/>
</dbReference>
<dbReference type="InterPro" id="IPR036890">
    <property type="entry name" value="HATPase_C_sf"/>
</dbReference>
<evidence type="ECO:0000256" key="12">
    <source>
        <dbReference type="ARBA" id="ARBA00022989"/>
    </source>
</evidence>
<organism evidence="20 21">
    <name type="scientific">[Clostridium] clostridioforme 90A8</name>
    <dbReference type="NCBI Taxonomy" id="999408"/>
    <lineage>
        <taxon>Bacteria</taxon>
        <taxon>Bacillati</taxon>
        <taxon>Bacillota</taxon>
        <taxon>Clostridia</taxon>
        <taxon>Lachnospirales</taxon>
        <taxon>Lachnospiraceae</taxon>
        <taxon>Enterocloster</taxon>
    </lineage>
</organism>
<dbReference type="SUPFAM" id="SSF52172">
    <property type="entry name" value="CheY-like"/>
    <property type="match status" value="1"/>
</dbReference>
<evidence type="ECO:0000259" key="18">
    <source>
        <dbReference type="PROSITE" id="PS50109"/>
    </source>
</evidence>
<proteinExistence type="predicted"/>
<dbReference type="EC" id="2.7.13.3" evidence="3"/>
<gene>
    <name evidence="20" type="ORF">HMPREF1090_04484</name>
</gene>
<dbReference type="InterPro" id="IPR001789">
    <property type="entry name" value="Sig_transdc_resp-reg_receiver"/>
</dbReference>
<evidence type="ECO:0000256" key="15">
    <source>
        <dbReference type="ARBA" id="ARBA00024867"/>
    </source>
</evidence>
<dbReference type="PROSITE" id="PS50110">
    <property type="entry name" value="RESPONSE_REGULATORY"/>
    <property type="match status" value="1"/>
</dbReference>
<evidence type="ECO:0000256" key="9">
    <source>
        <dbReference type="ARBA" id="ARBA00022741"/>
    </source>
</evidence>
<evidence type="ECO:0000256" key="7">
    <source>
        <dbReference type="ARBA" id="ARBA00022679"/>
    </source>
</evidence>
<accession>A0A0E2H4J0</accession>
<keyword evidence="8 17" id="KW-0812">Transmembrane</keyword>
<keyword evidence="5" id="KW-1003">Cell membrane</keyword>
<evidence type="ECO:0000256" key="4">
    <source>
        <dbReference type="ARBA" id="ARBA00018672"/>
    </source>
</evidence>
<comment type="subcellular location">
    <subcellularLocation>
        <location evidence="2">Cell membrane</location>
        <topology evidence="2">Multi-pass membrane protein</topology>
    </subcellularLocation>
</comment>
<evidence type="ECO:0000313" key="21">
    <source>
        <dbReference type="Proteomes" id="UP000013085"/>
    </source>
</evidence>
<evidence type="ECO:0000256" key="17">
    <source>
        <dbReference type="SAM" id="Phobius"/>
    </source>
</evidence>
<dbReference type="InterPro" id="IPR003661">
    <property type="entry name" value="HisK_dim/P_dom"/>
</dbReference>
<dbReference type="EMBL" id="AGYR01000053">
    <property type="protein sequence ID" value="ENZ09277.1"/>
    <property type="molecule type" value="Genomic_DNA"/>
</dbReference>
<dbReference type="Gene3D" id="1.10.287.130">
    <property type="match status" value="1"/>
</dbReference>
<dbReference type="Pfam" id="PF00512">
    <property type="entry name" value="HisKA"/>
    <property type="match status" value="1"/>
</dbReference>
<keyword evidence="9" id="KW-0547">Nucleotide-binding</keyword>
<dbReference type="Gene3D" id="3.30.450.20">
    <property type="entry name" value="PAS domain"/>
    <property type="match status" value="1"/>
</dbReference>
<dbReference type="InterPro" id="IPR033480">
    <property type="entry name" value="sCache_2"/>
</dbReference>
<feature type="domain" description="Histidine kinase" evidence="18">
    <location>
        <begin position="364"/>
        <end position="591"/>
    </location>
</feature>
<evidence type="ECO:0000256" key="5">
    <source>
        <dbReference type="ARBA" id="ARBA00022475"/>
    </source>
</evidence>
<dbReference type="Pfam" id="PF00072">
    <property type="entry name" value="Response_reg"/>
    <property type="match status" value="1"/>
</dbReference>
<evidence type="ECO:0000256" key="10">
    <source>
        <dbReference type="ARBA" id="ARBA00022777"/>
    </source>
</evidence>
<dbReference type="PROSITE" id="PS50109">
    <property type="entry name" value="HIS_KIN"/>
    <property type="match status" value="1"/>
</dbReference>
<dbReference type="SUPFAM" id="SSF55874">
    <property type="entry name" value="ATPase domain of HSP90 chaperone/DNA topoisomerase II/histidine kinase"/>
    <property type="match status" value="1"/>
</dbReference>
<dbReference type="SMART" id="SM00387">
    <property type="entry name" value="HATPase_c"/>
    <property type="match status" value="1"/>
</dbReference>
<dbReference type="Gene3D" id="3.30.565.10">
    <property type="entry name" value="Histidine kinase-like ATPase, C-terminal domain"/>
    <property type="match status" value="1"/>
</dbReference>
<dbReference type="AlphaFoldDB" id="A0A0E2H4J0"/>
<dbReference type="Proteomes" id="UP000013085">
    <property type="component" value="Unassembled WGS sequence"/>
</dbReference>
<keyword evidence="13" id="KW-0902">Two-component regulatory system</keyword>
<dbReference type="InterPro" id="IPR036097">
    <property type="entry name" value="HisK_dim/P_sf"/>
</dbReference>
<evidence type="ECO:0000256" key="2">
    <source>
        <dbReference type="ARBA" id="ARBA00004651"/>
    </source>
</evidence>
<dbReference type="SMART" id="SM00448">
    <property type="entry name" value="REC"/>
    <property type="match status" value="1"/>
</dbReference>
<dbReference type="SMART" id="SM00388">
    <property type="entry name" value="HisKA"/>
    <property type="match status" value="1"/>
</dbReference>
<dbReference type="PANTHER" id="PTHR43065:SF46">
    <property type="entry name" value="C4-DICARBOXYLATE TRANSPORT SENSOR PROTEIN DCTB"/>
    <property type="match status" value="1"/>
</dbReference>
<dbReference type="InterPro" id="IPR005467">
    <property type="entry name" value="His_kinase_dom"/>
</dbReference>
<dbReference type="Gene3D" id="3.40.50.2300">
    <property type="match status" value="1"/>
</dbReference>
<dbReference type="CDD" id="cd00082">
    <property type="entry name" value="HisKA"/>
    <property type="match status" value="1"/>
</dbReference>
<evidence type="ECO:0000256" key="8">
    <source>
        <dbReference type="ARBA" id="ARBA00022692"/>
    </source>
</evidence>
<keyword evidence="6 16" id="KW-0597">Phosphoprotein</keyword>
<evidence type="ECO:0000256" key="6">
    <source>
        <dbReference type="ARBA" id="ARBA00022553"/>
    </source>
</evidence>
<evidence type="ECO:0000256" key="16">
    <source>
        <dbReference type="PROSITE-ProRule" id="PRU00169"/>
    </source>
</evidence>